<evidence type="ECO:0000256" key="2">
    <source>
        <dbReference type="ARBA" id="ARBA00004418"/>
    </source>
</evidence>
<dbReference type="KEGG" id="npv:OHM77_05580"/>
<dbReference type="GO" id="GO:0071973">
    <property type="term" value="P:bacterial-type flagellum-dependent cell motility"/>
    <property type="evidence" value="ECO:0007669"/>
    <property type="project" value="TreeGrafter"/>
</dbReference>
<evidence type="ECO:0000256" key="10">
    <source>
        <dbReference type="ARBA" id="ARBA00030835"/>
    </source>
</evidence>
<evidence type="ECO:0000256" key="6">
    <source>
        <dbReference type="ARBA" id="ARBA00022764"/>
    </source>
</evidence>
<dbReference type="EMBL" id="CP107246">
    <property type="protein sequence ID" value="WIM06737.1"/>
    <property type="molecule type" value="Genomic_DNA"/>
</dbReference>
<keyword evidence="13" id="KW-0282">Flagellum</keyword>
<dbReference type="NCBIfam" id="TIGR02541">
    <property type="entry name" value="flagell_FlgJ"/>
    <property type="match status" value="1"/>
</dbReference>
<dbReference type="InterPro" id="IPR013377">
    <property type="entry name" value="FlgJ"/>
</dbReference>
<evidence type="ECO:0000259" key="12">
    <source>
        <dbReference type="SMART" id="SM00047"/>
    </source>
</evidence>
<feature type="domain" description="Mannosyl-glycoprotein endo-beta-N-acetylglucosamidase-like" evidence="12">
    <location>
        <begin position="127"/>
        <end position="279"/>
    </location>
</feature>
<dbReference type="GO" id="GO:0071555">
    <property type="term" value="P:cell wall organization"/>
    <property type="evidence" value="ECO:0007669"/>
    <property type="project" value="UniProtKB-KW"/>
</dbReference>
<dbReference type="InterPro" id="IPR002901">
    <property type="entry name" value="MGlyc_endo_b_GlcNAc-like_dom"/>
</dbReference>
<dbReference type="Gene3D" id="2.10.70.40">
    <property type="entry name" value="peptidoglycan hydrolase"/>
    <property type="match status" value="1"/>
</dbReference>
<accession>A0AA49FNR0</accession>
<dbReference type="InterPro" id="IPR051056">
    <property type="entry name" value="Glycosyl_Hydrolase_73"/>
</dbReference>
<dbReference type="PANTHER" id="PTHR33308">
    <property type="entry name" value="PEPTIDOGLYCAN HYDROLASE FLGJ"/>
    <property type="match status" value="1"/>
</dbReference>
<evidence type="ECO:0000256" key="8">
    <source>
        <dbReference type="ARBA" id="ARBA00023295"/>
    </source>
</evidence>
<evidence type="ECO:0000313" key="13">
    <source>
        <dbReference type="EMBL" id="WIM06737.1"/>
    </source>
</evidence>
<dbReference type="Pfam" id="PF01832">
    <property type="entry name" value="Glucosaminidase"/>
    <property type="match status" value="1"/>
</dbReference>
<sequence length="286" mass="30716">MNPTVDPSIFDPTGLAAIKRGVKSNDPQALKATARQFEALFMQMVLKSMRDATPREGLFDSEQTRLYESLLDQQLSQALTAKGGTGLAAMIEKQLSRVDEAPAAPGNGLPLNPEATPHPLPPSQGVPLPLPDSRDFVSRVWPEAIEASRVTGIPAHFMVAQAALETSWGRSEPRMADGRPSHNIFGIKAGRAWTGAVAEAATTEYENGISRQRVERFRAYGSYAEAFRDYASLLLSAPRYAGVVGTQDAASFARGLQRAGYATDPMYAAKLERIIGGGTLRTALAG</sequence>
<keyword evidence="13" id="KW-0966">Cell projection</keyword>
<dbReference type="GO" id="GO:0016798">
    <property type="term" value="F:hydrolase activity, acting on glycosyl bonds"/>
    <property type="evidence" value="ECO:0007669"/>
    <property type="project" value="UniProtKB-KW"/>
</dbReference>
<evidence type="ECO:0000256" key="1">
    <source>
        <dbReference type="ARBA" id="ARBA00002954"/>
    </source>
</evidence>
<dbReference type="Proteomes" id="UP001234916">
    <property type="component" value="Chromosome"/>
</dbReference>
<dbReference type="PRINTS" id="PR01002">
    <property type="entry name" value="FLGFLGJ"/>
</dbReference>
<evidence type="ECO:0000256" key="3">
    <source>
        <dbReference type="ARBA" id="ARBA00006880"/>
    </source>
</evidence>
<dbReference type="Pfam" id="PF10135">
    <property type="entry name" value="Rod-binding"/>
    <property type="match status" value="1"/>
</dbReference>
<dbReference type="PANTHER" id="PTHR33308:SF9">
    <property type="entry name" value="PEPTIDOGLYCAN HYDROLASE FLGJ"/>
    <property type="match status" value="1"/>
</dbReference>
<keyword evidence="9" id="KW-0961">Cell wall biogenesis/degradation</keyword>
<evidence type="ECO:0000256" key="4">
    <source>
        <dbReference type="ARBA" id="ARBA00007974"/>
    </source>
</evidence>
<proteinExistence type="inferred from homology"/>
<reference evidence="13" key="1">
    <citation type="journal article" date="2023" name="Nat. Microbiol.">
        <title>Enrichment and characterization of a nitric oxide-reducing microbial community in a continuous bioreactor.</title>
        <authorList>
            <person name="Garrido-Amador P."/>
            <person name="Stortenbeker N."/>
            <person name="Wessels H.J.C.T."/>
            <person name="Speth D.R."/>
            <person name="Garcia-Heredia I."/>
            <person name="Kartal B."/>
        </authorList>
    </citation>
    <scope>NUCLEOTIDE SEQUENCE</scope>
    <source>
        <strain evidence="13">MAG1</strain>
    </source>
</reference>
<protein>
    <recommendedName>
        <fullName evidence="5">Peptidoglycan hydrolase FlgJ</fullName>
    </recommendedName>
    <alternativeName>
        <fullName evidence="10">Muramidase FlgJ</fullName>
    </alternativeName>
</protein>
<evidence type="ECO:0000256" key="11">
    <source>
        <dbReference type="SAM" id="MobiDB-lite"/>
    </source>
</evidence>
<comment type="subcellular location">
    <subcellularLocation>
        <location evidence="2">Periplasm</location>
    </subcellularLocation>
</comment>
<feature type="region of interest" description="Disordered" evidence="11">
    <location>
        <begin position="101"/>
        <end position="124"/>
    </location>
</feature>
<keyword evidence="13" id="KW-0969">Cilium</keyword>
<dbReference type="AlphaFoldDB" id="A0AA49FNR0"/>
<dbReference type="GO" id="GO:0042597">
    <property type="term" value="C:periplasmic space"/>
    <property type="evidence" value="ECO:0007669"/>
    <property type="project" value="UniProtKB-SubCell"/>
</dbReference>
<keyword evidence="8" id="KW-0326">Glycosidase</keyword>
<name>A0AA49FNR0_9PROT</name>
<organism evidence="13">
    <name type="scientific">Candidatus Nitricoxidivorans perseverans</name>
    <dbReference type="NCBI Taxonomy" id="2975601"/>
    <lineage>
        <taxon>Bacteria</taxon>
        <taxon>Pseudomonadati</taxon>
        <taxon>Pseudomonadota</taxon>
        <taxon>Betaproteobacteria</taxon>
        <taxon>Nitrosomonadales</taxon>
        <taxon>Sterolibacteriaceae</taxon>
        <taxon>Candidatus Nitricoxidivorans</taxon>
    </lineage>
</organism>
<evidence type="ECO:0000256" key="5">
    <source>
        <dbReference type="ARBA" id="ARBA00013433"/>
    </source>
</evidence>
<keyword evidence="6" id="KW-0574">Periplasm</keyword>
<comment type="similarity">
    <text evidence="3">In the N-terminal section; belongs to the FlgJ family.</text>
</comment>
<dbReference type="Gene3D" id="1.10.530.10">
    <property type="match status" value="1"/>
</dbReference>
<keyword evidence="7 13" id="KW-0378">Hydrolase</keyword>
<dbReference type="InterPro" id="IPR019301">
    <property type="entry name" value="Flagellar_prot_FlgJ_N"/>
</dbReference>
<evidence type="ECO:0000256" key="7">
    <source>
        <dbReference type="ARBA" id="ARBA00022801"/>
    </source>
</evidence>
<dbReference type="GO" id="GO:0044780">
    <property type="term" value="P:bacterial-type flagellum assembly"/>
    <property type="evidence" value="ECO:0007669"/>
    <property type="project" value="InterPro"/>
</dbReference>
<comment type="function">
    <text evidence="1">Flagellum-specific muramidase which hydrolyzes the peptidoglycan layer to assemble the rod structure in the periplasmic space.</text>
</comment>
<comment type="similarity">
    <text evidence="4">In the C-terminal section; belongs to the glycosyl hydrolase 73 family.</text>
</comment>
<gene>
    <name evidence="13" type="primary">flgJ</name>
    <name evidence="13" type="ORF">OHM77_05580</name>
</gene>
<dbReference type="SMART" id="SM00047">
    <property type="entry name" value="LYZ2"/>
    <property type="match status" value="1"/>
</dbReference>
<dbReference type="GO" id="GO:0004040">
    <property type="term" value="F:amidase activity"/>
    <property type="evidence" value="ECO:0007669"/>
    <property type="project" value="InterPro"/>
</dbReference>
<evidence type="ECO:0000256" key="9">
    <source>
        <dbReference type="ARBA" id="ARBA00023316"/>
    </source>
</evidence>